<keyword evidence="2" id="KW-0539">Nucleus</keyword>
<keyword evidence="2" id="KW-0804">Transcription</keyword>
<dbReference type="GO" id="GO:0005634">
    <property type="term" value="C:nucleus"/>
    <property type="evidence" value="ECO:0007669"/>
    <property type="project" value="UniProtKB-SubCell"/>
</dbReference>
<dbReference type="GeneTree" id="ENSGT00390000006896"/>
<dbReference type="PANTHER" id="PTHR22504">
    <property type="entry name" value="REPRESSOR OF RNA POLYMERASE III TRANSCRIPTION MAF1"/>
    <property type="match status" value="1"/>
</dbReference>
<keyword evidence="4" id="KW-1185">Reference proteome</keyword>
<dbReference type="Gene3D" id="3.40.1000.50">
    <property type="entry name" value="Repressor of RNA polymerase III transcription Maf1"/>
    <property type="match status" value="1"/>
</dbReference>
<dbReference type="Pfam" id="PF09174">
    <property type="entry name" value="Maf1"/>
    <property type="match status" value="1"/>
</dbReference>
<proteinExistence type="inferred from homology"/>
<dbReference type="FunFam" id="3.40.1000.50:FF:000003">
    <property type="entry name" value="Repressor of RNA polymerase III transcription MAF1"/>
    <property type="match status" value="1"/>
</dbReference>
<evidence type="ECO:0000256" key="1">
    <source>
        <dbReference type="ARBA" id="ARBA00006231"/>
    </source>
</evidence>
<reference evidence="3" key="2">
    <citation type="submission" date="2025-05" db="UniProtKB">
        <authorList>
            <consortium name="Ensembl"/>
        </authorList>
    </citation>
    <scope>IDENTIFICATION</scope>
</reference>
<dbReference type="Proteomes" id="UP000007875">
    <property type="component" value="Unassembled WGS sequence"/>
</dbReference>
<dbReference type="PANTHER" id="PTHR22504:SF0">
    <property type="entry name" value="REPRESSOR OF RNA POLYMERASE III TRANSCRIPTION MAF1 HOMOLOG"/>
    <property type="match status" value="1"/>
</dbReference>
<evidence type="ECO:0000313" key="3">
    <source>
        <dbReference type="Ensembl" id="ENSCSAVP00000005300.1"/>
    </source>
</evidence>
<organism evidence="3 4">
    <name type="scientific">Ciona savignyi</name>
    <name type="common">Pacific transparent sea squirt</name>
    <dbReference type="NCBI Taxonomy" id="51511"/>
    <lineage>
        <taxon>Eukaryota</taxon>
        <taxon>Metazoa</taxon>
        <taxon>Chordata</taxon>
        <taxon>Tunicata</taxon>
        <taxon>Ascidiacea</taxon>
        <taxon>Phlebobranchia</taxon>
        <taxon>Cionidae</taxon>
        <taxon>Ciona</taxon>
    </lineage>
</organism>
<accession>H2YJ01</accession>
<reference evidence="4" key="1">
    <citation type="submission" date="2003-08" db="EMBL/GenBank/DDBJ databases">
        <authorList>
            <person name="Birren B."/>
            <person name="Nusbaum C."/>
            <person name="Abebe A."/>
            <person name="Abouelleil A."/>
            <person name="Adekoya E."/>
            <person name="Ait-zahra M."/>
            <person name="Allen N."/>
            <person name="Allen T."/>
            <person name="An P."/>
            <person name="Anderson M."/>
            <person name="Anderson S."/>
            <person name="Arachchi H."/>
            <person name="Armbruster J."/>
            <person name="Bachantsang P."/>
            <person name="Baldwin J."/>
            <person name="Barry A."/>
            <person name="Bayul T."/>
            <person name="Blitshsteyn B."/>
            <person name="Bloom T."/>
            <person name="Blye J."/>
            <person name="Boguslavskiy L."/>
            <person name="Borowsky M."/>
            <person name="Boukhgalter B."/>
            <person name="Brunache A."/>
            <person name="Butler J."/>
            <person name="Calixte N."/>
            <person name="Calvo S."/>
            <person name="Camarata J."/>
            <person name="Campo K."/>
            <person name="Chang J."/>
            <person name="Cheshatsang Y."/>
            <person name="Citroen M."/>
            <person name="Collymore A."/>
            <person name="Considine T."/>
            <person name="Cook A."/>
            <person name="Cooke P."/>
            <person name="Corum B."/>
            <person name="Cuomo C."/>
            <person name="David R."/>
            <person name="Dawoe T."/>
            <person name="Degray S."/>
            <person name="Dodge S."/>
            <person name="Dooley K."/>
            <person name="Dorje P."/>
            <person name="Dorjee K."/>
            <person name="Dorris L."/>
            <person name="Duffey N."/>
            <person name="Dupes A."/>
            <person name="Elkins T."/>
            <person name="Engels R."/>
            <person name="Erickson J."/>
            <person name="Farina A."/>
            <person name="Faro S."/>
            <person name="Ferreira P."/>
            <person name="Fischer H."/>
            <person name="Fitzgerald M."/>
            <person name="Foley K."/>
            <person name="Gage D."/>
            <person name="Galagan J."/>
            <person name="Gearin G."/>
            <person name="Gnerre S."/>
            <person name="Gnirke A."/>
            <person name="Goyette A."/>
            <person name="Graham J."/>
            <person name="Grandbois E."/>
            <person name="Gyaltsen K."/>
            <person name="Hafez N."/>
            <person name="Hagopian D."/>
            <person name="Hagos B."/>
            <person name="Hall J."/>
            <person name="Hatcher B."/>
            <person name="Heller A."/>
            <person name="Higgins H."/>
            <person name="Honan T."/>
            <person name="Horn A."/>
            <person name="Houde N."/>
            <person name="Hughes L."/>
            <person name="Hulme W."/>
            <person name="Husby E."/>
            <person name="Iliev I."/>
            <person name="Jaffe D."/>
            <person name="Jones C."/>
            <person name="Kamal M."/>
            <person name="Kamat A."/>
            <person name="Kamvysselis M."/>
            <person name="Karlsson E."/>
            <person name="Kells C."/>
            <person name="Kieu A."/>
            <person name="Kisner P."/>
            <person name="Kodira C."/>
            <person name="Kulbokas E."/>
            <person name="Labutti K."/>
            <person name="Lama D."/>
            <person name="Landers T."/>
            <person name="Leger J."/>
            <person name="Levine S."/>
            <person name="Lewis D."/>
            <person name="Lewis T."/>
            <person name="Lindblad-toh K."/>
            <person name="Liu X."/>
            <person name="Lokyitsang T."/>
            <person name="Lokyitsang Y."/>
            <person name="Lucien O."/>
            <person name="Lui A."/>
            <person name="Ma L.J."/>
            <person name="Mabbitt R."/>
            <person name="Macdonald J."/>
            <person name="Maclean C."/>
            <person name="Major J."/>
            <person name="Manning J."/>
            <person name="Marabella R."/>
            <person name="Maru K."/>
            <person name="Matthews C."/>
            <person name="Mauceli E."/>
            <person name="Mccarthy M."/>
            <person name="Mcdonough S."/>
            <person name="Mcghee T."/>
            <person name="Meldrim J."/>
            <person name="Meneus L."/>
            <person name="Mesirov J."/>
            <person name="Mihalev A."/>
            <person name="Mihova T."/>
            <person name="Mikkelsen T."/>
            <person name="Mlenga V."/>
            <person name="Moru K."/>
            <person name="Mozes J."/>
            <person name="Mulrain L."/>
            <person name="Munson G."/>
            <person name="Naylor J."/>
            <person name="Newes C."/>
            <person name="Nguyen C."/>
            <person name="Nguyen N."/>
            <person name="Nguyen T."/>
            <person name="Nicol R."/>
            <person name="Nielsen C."/>
            <person name="Nizzari M."/>
            <person name="Norbu C."/>
            <person name="Norbu N."/>
            <person name="O'donnell P."/>
            <person name="Okoawo O."/>
            <person name="O'leary S."/>
            <person name="Omotosho B."/>
            <person name="O'neill K."/>
            <person name="Osman S."/>
            <person name="Parker S."/>
            <person name="Perrin D."/>
            <person name="Phunkhang P."/>
            <person name="Piqani B."/>
            <person name="Purcell S."/>
            <person name="Rachupka T."/>
            <person name="Ramasamy U."/>
            <person name="Rameau R."/>
            <person name="Ray V."/>
            <person name="Raymond C."/>
            <person name="Retta R."/>
            <person name="Richardson S."/>
            <person name="Rise C."/>
            <person name="Rodriguez J."/>
            <person name="Rogers J."/>
            <person name="Rogov P."/>
            <person name="Rutman M."/>
            <person name="Schupbach R."/>
            <person name="Seaman C."/>
            <person name="Settipalli S."/>
            <person name="Sharpe T."/>
            <person name="Sheridan J."/>
            <person name="Sherpa N."/>
            <person name="Shi J."/>
            <person name="Smirnov S."/>
            <person name="Smith C."/>
            <person name="Sougnez C."/>
            <person name="Spencer B."/>
            <person name="Stalker J."/>
            <person name="Stange-thomann N."/>
            <person name="Stavropoulos S."/>
            <person name="Stetson K."/>
            <person name="Stone C."/>
            <person name="Stone S."/>
            <person name="Stubbs M."/>
            <person name="Talamas J."/>
            <person name="Tchuinga P."/>
            <person name="Tenzing P."/>
            <person name="Tesfaye S."/>
            <person name="Theodore J."/>
            <person name="Thoulutsang Y."/>
            <person name="Topham K."/>
            <person name="Towey S."/>
            <person name="Tsamla T."/>
            <person name="Tsomo N."/>
            <person name="Vallee D."/>
            <person name="Vassiliev H."/>
            <person name="Venkataraman V."/>
            <person name="Vinson J."/>
            <person name="Vo A."/>
            <person name="Wade C."/>
            <person name="Wang S."/>
            <person name="Wangchuk T."/>
            <person name="Wangdi T."/>
            <person name="Whittaker C."/>
            <person name="Wilkinson J."/>
            <person name="Wu Y."/>
            <person name="Wyman D."/>
            <person name="Yadav S."/>
            <person name="Yang S."/>
            <person name="Yang X."/>
            <person name="Yeager S."/>
            <person name="Yee E."/>
            <person name="Young G."/>
            <person name="Zainoun J."/>
            <person name="Zembeck L."/>
            <person name="Zimmer A."/>
            <person name="Zody M."/>
            <person name="Lander E."/>
        </authorList>
    </citation>
    <scope>NUCLEOTIDE SEQUENCE [LARGE SCALE GENOMIC DNA]</scope>
</reference>
<evidence type="ECO:0000256" key="2">
    <source>
        <dbReference type="PIRNR" id="PIRNR037240"/>
    </source>
</evidence>
<evidence type="ECO:0000313" key="4">
    <source>
        <dbReference type="Proteomes" id="UP000007875"/>
    </source>
</evidence>
<dbReference type="eggNOG" id="KOG3104">
    <property type="taxonomic scope" value="Eukaryota"/>
</dbReference>
<protein>
    <recommendedName>
        <fullName evidence="2">Repressor of RNA polymerase III transcription MAF1</fullName>
    </recommendedName>
</protein>
<comment type="similarity">
    <text evidence="1 2">Belongs to the MAF1 family.</text>
</comment>
<dbReference type="OMA" id="DKVCRKT"/>
<comment type="function">
    <text evidence="2">Element of the TORC1 signaling pathway that acts as a mediator of diverse signals and that represses RNA polymerase III transcription. Inhibits the de novo assembly of TFIIIB onto DNA.</text>
</comment>
<comment type="subcellular location">
    <subcellularLocation>
        <location evidence="2">Nucleus</location>
    </subcellularLocation>
</comment>
<dbReference type="Ensembl" id="ENSCSAVT00000005370.1">
    <property type="protein sequence ID" value="ENSCSAVP00000005299.1"/>
    <property type="gene ID" value="ENSCSAVG00000003159.1"/>
</dbReference>
<sequence>MKFLENSKLEAINSALTIENGDCCVIGRLESYSCKMAGDDKRLFKTLSHEGDPNELTVLSPPQTMMSSISPAAYSASLSADEGENPLNYACSRKTLYYLISTLNASFRPDYDFSNAKSDEFSREPSVNYVSNFINSSLGAVLGERYNRLSSLLWTTINEEINLDDCHVYSYNPDLDSDPYGDEGCLWSFNFFLYNRRMKRILFFTCKAQSSSLDDKSIHEDPIDEFEFESFNTNLPLIVP</sequence>
<dbReference type="GO" id="GO:0000994">
    <property type="term" value="F:RNA polymerase III core binding"/>
    <property type="evidence" value="ECO:0007669"/>
    <property type="project" value="TreeGrafter"/>
</dbReference>
<dbReference type="InterPro" id="IPR015257">
    <property type="entry name" value="Maf1"/>
</dbReference>
<dbReference type="Ensembl" id="ENSCSAVT00000005371.1">
    <property type="protein sequence ID" value="ENSCSAVP00000005300.1"/>
    <property type="gene ID" value="ENSCSAVG00000003159.1"/>
</dbReference>
<keyword evidence="2" id="KW-0805">Transcription regulation</keyword>
<dbReference type="HOGENOM" id="CLU_037043_3_1_1"/>
<name>H2YJ01_CIOSA</name>
<dbReference type="InterPro" id="IPR038564">
    <property type="entry name" value="Maf1_sf"/>
</dbReference>
<dbReference type="PIRSF" id="PIRSF037240">
    <property type="entry name" value="RNA_polIII_Trep_MAF1"/>
    <property type="match status" value="1"/>
</dbReference>
<dbReference type="GO" id="GO:0016480">
    <property type="term" value="P:negative regulation of transcription by RNA polymerase III"/>
    <property type="evidence" value="ECO:0007669"/>
    <property type="project" value="UniProtKB-UniRule"/>
</dbReference>
<dbReference type="STRING" id="51511.ENSCSAVP00000005299"/>
<dbReference type="AlphaFoldDB" id="H2YJ01"/>
<keyword evidence="2" id="KW-0678">Repressor</keyword>